<evidence type="ECO:0000259" key="1">
    <source>
        <dbReference type="PROSITE" id="PS51186"/>
    </source>
</evidence>
<dbReference type="InterPro" id="IPR016181">
    <property type="entry name" value="Acyl_CoA_acyltransferase"/>
</dbReference>
<keyword evidence="3" id="KW-1185">Reference proteome</keyword>
<protein>
    <submittedName>
        <fullName evidence="2">GNAT family N-acetyltransferase</fullName>
    </submittedName>
</protein>
<evidence type="ECO:0000313" key="2">
    <source>
        <dbReference type="EMBL" id="NVI05146.1"/>
    </source>
</evidence>
<dbReference type="Gene3D" id="3.40.630.30">
    <property type="match status" value="1"/>
</dbReference>
<reference evidence="2 3" key="1">
    <citation type="submission" date="2019-08" db="EMBL/GenBank/DDBJ databases">
        <title>Paraburkholderia simonii sp. nov. and P. youngii sp. nov. Brazilian and Mexican Mimosa-associated rhizobia.</title>
        <authorList>
            <person name="Mavima L."/>
            <person name="Beukes C.W."/>
            <person name="Palmer M."/>
            <person name="De Meyer S.E."/>
            <person name="James E.K."/>
            <person name="Maluk M."/>
            <person name="Avontuur J.R."/>
            <person name="Chan W.Y."/>
            <person name="Venter S.N."/>
            <person name="Steenkamp E.T."/>
        </authorList>
    </citation>
    <scope>NUCLEOTIDE SEQUENCE [LARGE SCALE GENOMIC DNA]</scope>
    <source>
        <strain evidence="2 3">JPY454</strain>
    </source>
</reference>
<dbReference type="EMBL" id="VOMC01000014">
    <property type="protein sequence ID" value="NVI05146.1"/>
    <property type="molecule type" value="Genomic_DNA"/>
</dbReference>
<dbReference type="Proteomes" id="UP000821598">
    <property type="component" value="Unassembled WGS sequence"/>
</dbReference>
<proteinExistence type="predicted"/>
<evidence type="ECO:0000313" key="3">
    <source>
        <dbReference type="Proteomes" id="UP000821598"/>
    </source>
</evidence>
<dbReference type="PROSITE" id="PS51186">
    <property type="entry name" value="GNAT"/>
    <property type="match status" value="1"/>
</dbReference>
<dbReference type="CDD" id="cd04301">
    <property type="entry name" value="NAT_SF"/>
    <property type="match status" value="1"/>
</dbReference>
<dbReference type="InterPro" id="IPR000182">
    <property type="entry name" value="GNAT_dom"/>
</dbReference>
<sequence>MNISFCNATLSDADTLVAIRIAAMRESLERIGRFDPQRARERFLASFDPALCRFIEVDGVQSGFVQIRPQEDHWLLDHFYILPEHQGKGIGAAVLHEVFATADVQRMPIRLLALRGSDSNRFYQRYGFIRTGEAEWDIHYVRQPS</sequence>
<name>A0ABX2NLK2_9BURK</name>
<accession>A0ABX2NLK2</accession>
<feature type="domain" description="N-acetyltransferase" evidence="1">
    <location>
        <begin position="3"/>
        <end position="145"/>
    </location>
</feature>
<dbReference type="RefSeq" id="WP_176367147.1">
    <property type="nucleotide sequence ID" value="NZ_JACHDE010000010.1"/>
</dbReference>
<comment type="caution">
    <text evidence="2">The sequence shown here is derived from an EMBL/GenBank/DDBJ whole genome shotgun (WGS) entry which is preliminary data.</text>
</comment>
<organism evidence="2 3">
    <name type="scientific">Paraburkholderia youngii</name>
    <dbReference type="NCBI Taxonomy" id="2782701"/>
    <lineage>
        <taxon>Bacteria</taxon>
        <taxon>Pseudomonadati</taxon>
        <taxon>Pseudomonadota</taxon>
        <taxon>Betaproteobacteria</taxon>
        <taxon>Burkholderiales</taxon>
        <taxon>Burkholderiaceae</taxon>
        <taxon>Paraburkholderia</taxon>
    </lineage>
</organism>
<dbReference type="Pfam" id="PF13508">
    <property type="entry name" value="Acetyltransf_7"/>
    <property type="match status" value="1"/>
</dbReference>
<gene>
    <name evidence="2" type="ORF">FSB64_15445</name>
</gene>
<dbReference type="SUPFAM" id="SSF55729">
    <property type="entry name" value="Acyl-CoA N-acyltransferases (Nat)"/>
    <property type="match status" value="1"/>
</dbReference>